<dbReference type="HOGENOM" id="CLU_1166681_0_0_1"/>
<gene>
    <name evidence="1" type="ORF">AaeL_AAEL008457</name>
</gene>
<organism evidence="1 2">
    <name type="scientific">Aedes aegypti</name>
    <name type="common">Yellowfever mosquito</name>
    <name type="synonym">Culex aegypti</name>
    <dbReference type="NCBI Taxonomy" id="7159"/>
    <lineage>
        <taxon>Eukaryota</taxon>
        <taxon>Metazoa</taxon>
        <taxon>Ecdysozoa</taxon>
        <taxon>Arthropoda</taxon>
        <taxon>Hexapoda</taxon>
        <taxon>Insecta</taxon>
        <taxon>Pterygota</taxon>
        <taxon>Neoptera</taxon>
        <taxon>Endopterygota</taxon>
        <taxon>Diptera</taxon>
        <taxon>Nematocera</taxon>
        <taxon>Culicoidea</taxon>
        <taxon>Culicidae</taxon>
        <taxon>Culicinae</taxon>
        <taxon>Aedini</taxon>
        <taxon>Aedes</taxon>
        <taxon>Stegomyia</taxon>
    </lineage>
</organism>
<dbReference type="AlphaFoldDB" id="Q16YR1"/>
<proteinExistence type="predicted"/>
<reference evidence="1" key="1">
    <citation type="submission" date="2005-10" db="EMBL/GenBank/DDBJ databases">
        <authorList>
            <person name="Loftus B.J."/>
            <person name="Nene V.M."/>
            <person name="Hannick L.I."/>
            <person name="Bidwell S."/>
            <person name="Haas B."/>
            <person name="Amedeo P."/>
            <person name="Orvis J."/>
            <person name="Wortman J.R."/>
            <person name="White O.R."/>
            <person name="Salzberg S."/>
            <person name="Shumway M."/>
            <person name="Koo H."/>
            <person name="Zhao Y."/>
            <person name="Holmes M."/>
            <person name="Miller J."/>
            <person name="Schatz M."/>
            <person name="Pop M."/>
            <person name="Pai G."/>
            <person name="Utterback T."/>
            <person name="Rogers Y.-H."/>
            <person name="Kravitz S."/>
            <person name="Fraser C.M."/>
        </authorList>
    </citation>
    <scope>NUCLEOTIDE SEQUENCE</scope>
    <source>
        <strain evidence="1">Liverpool</strain>
    </source>
</reference>
<protein>
    <submittedName>
        <fullName evidence="1">AAEL008457-PA</fullName>
    </submittedName>
</protein>
<accession>Q16YR1</accession>
<sequence>MENTTNFGRVTKLSNRSEMSIFVLGNGFTSQINNFLCNERPSTTWESVIGIQVIKTVIDVFQISRPHMFNSIYTESSNTIANTFVHQINNSVTYPLGSKSQIWKTNQPAVSYLVWVIVVVNFAVWVEVVRSVWHCWEIQSIDLRTSCSLSRNGSHMIDYNINVDTNSNVVTTAHHACKFRFTSGTSVQMIRSRLIAFPPWSSRHNDIFRWRRNLNAGISSWGQEPFALVSNVVPSPFE</sequence>
<dbReference type="Proteomes" id="UP000682892">
    <property type="component" value="Chromosome 1"/>
</dbReference>
<evidence type="ECO:0000313" key="2">
    <source>
        <dbReference type="Proteomes" id="UP000682892"/>
    </source>
</evidence>
<reference evidence="1" key="3">
    <citation type="submission" date="2012-09" db="EMBL/GenBank/DDBJ databases">
        <authorList>
            <consortium name="VectorBase"/>
        </authorList>
    </citation>
    <scope>NUCLEOTIDE SEQUENCE</scope>
    <source>
        <strain evidence="1">Liverpool</strain>
    </source>
</reference>
<dbReference type="PaxDb" id="7159-AAEL008457-PA"/>
<dbReference type="EMBL" id="CH477511">
    <property type="protein sequence ID" value="EAT39766.1"/>
    <property type="molecule type" value="Genomic_DNA"/>
</dbReference>
<name>Q16YR1_AEDAE</name>
<evidence type="ECO:0000313" key="1">
    <source>
        <dbReference type="EMBL" id="EAT39766.1"/>
    </source>
</evidence>
<reference evidence="1" key="2">
    <citation type="journal article" date="2007" name="Science">
        <title>Genome sequence of Aedes aegypti, a major arbovirus vector.</title>
        <authorList>
            <person name="Nene V."/>
            <person name="Wortman J.R."/>
            <person name="Lawson D."/>
            <person name="Haas B."/>
            <person name="Kodira C."/>
            <person name="Tu Z.J."/>
            <person name="Loftus B."/>
            <person name="Xi Z."/>
            <person name="Megy K."/>
            <person name="Grabherr M."/>
            <person name="Ren Q."/>
            <person name="Zdobnov E.M."/>
            <person name="Lobo N.F."/>
            <person name="Campbell K.S."/>
            <person name="Brown S.E."/>
            <person name="Bonaldo M.F."/>
            <person name="Zhu J."/>
            <person name="Sinkins S.P."/>
            <person name="Hogenkamp D.G."/>
            <person name="Amedeo P."/>
            <person name="Arensburger P."/>
            <person name="Atkinson P.W."/>
            <person name="Bidwell S."/>
            <person name="Biedler J."/>
            <person name="Birney E."/>
            <person name="Bruggner R.V."/>
            <person name="Costas J."/>
            <person name="Coy M.R."/>
            <person name="Crabtree J."/>
            <person name="Crawford M."/>
            <person name="Debruyn B."/>
            <person name="Decaprio D."/>
            <person name="Eiglmeier K."/>
            <person name="Eisenstadt E."/>
            <person name="El-Dorry H."/>
            <person name="Gelbart W.M."/>
            <person name="Gomes S.L."/>
            <person name="Hammond M."/>
            <person name="Hannick L.I."/>
            <person name="Hogan J.R."/>
            <person name="Holmes M.H."/>
            <person name="Jaffe D."/>
            <person name="Johnston J.S."/>
            <person name="Kennedy R.C."/>
            <person name="Koo H."/>
            <person name="Kravitz S."/>
            <person name="Kriventseva E.V."/>
            <person name="Kulp D."/>
            <person name="Labutti K."/>
            <person name="Lee E."/>
            <person name="Li S."/>
            <person name="Lovin D.D."/>
            <person name="Mao C."/>
            <person name="Mauceli E."/>
            <person name="Menck C.F."/>
            <person name="Miller J.R."/>
            <person name="Montgomery P."/>
            <person name="Mori A."/>
            <person name="Nascimento A.L."/>
            <person name="Naveira H.F."/>
            <person name="Nusbaum C."/>
            <person name="O'leary S."/>
            <person name="Orvis J."/>
            <person name="Pertea M."/>
            <person name="Quesneville H."/>
            <person name="Reidenbach K.R."/>
            <person name="Rogers Y.H."/>
            <person name="Roth C.W."/>
            <person name="Schneider J.R."/>
            <person name="Schatz M."/>
            <person name="Shumway M."/>
            <person name="Stanke M."/>
            <person name="Stinson E.O."/>
            <person name="Tubio J.M."/>
            <person name="Vanzee J.P."/>
            <person name="Verjovski-Almeida S."/>
            <person name="Werner D."/>
            <person name="White O."/>
            <person name="Wyder S."/>
            <person name="Zeng Q."/>
            <person name="Zhao Q."/>
            <person name="Zhao Y."/>
            <person name="Hill C.A."/>
            <person name="Raikhel A.S."/>
            <person name="Soares M.B."/>
            <person name="Knudson D.L."/>
            <person name="Lee N.H."/>
            <person name="Galagan J."/>
            <person name="Salzberg S.L."/>
            <person name="Paulsen I.T."/>
            <person name="Dimopoulos G."/>
            <person name="Collins F.H."/>
            <person name="Birren B."/>
            <person name="Fraser-Liggett C.M."/>
            <person name="Severson D.W."/>
        </authorList>
    </citation>
    <scope>NUCLEOTIDE SEQUENCE [LARGE SCALE GENOMIC DNA]</scope>
    <source>
        <strain evidence="1">Liverpool</strain>
    </source>
</reference>